<dbReference type="AlphaFoldDB" id="A0A2M7LWQ1"/>
<accession>A0A2M7LWQ1</accession>
<name>A0A2M7LWQ1_9BACT</name>
<reference evidence="2" key="1">
    <citation type="submission" date="2017-09" db="EMBL/GenBank/DDBJ databases">
        <title>Depth-based differentiation of microbial function through sediment-hosted aquifers and enrichment of novel symbionts in the deep terrestrial subsurface.</title>
        <authorList>
            <person name="Probst A.J."/>
            <person name="Ladd B."/>
            <person name="Jarett J.K."/>
            <person name="Geller-Mcgrath D.E."/>
            <person name="Sieber C.M.K."/>
            <person name="Emerson J.B."/>
            <person name="Anantharaman K."/>
            <person name="Thomas B.C."/>
            <person name="Malmstrom R."/>
            <person name="Stieglmeier M."/>
            <person name="Klingl A."/>
            <person name="Woyke T."/>
            <person name="Ryan C.M."/>
            <person name="Banfield J.F."/>
        </authorList>
    </citation>
    <scope>NUCLEOTIDE SEQUENCE [LARGE SCALE GENOMIC DNA]</scope>
</reference>
<dbReference type="EMBL" id="PFJI01000134">
    <property type="protein sequence ID" value="PIX72498.1"/>
    <property type="molecule type" value="Genomic_DNA"/>
</dbReference>
<dbReference type="Proteomes" id="UP000229708">
    <property type="component" value="Unassembled WGS sequence"/>
</dbReference>
<evidence type="ECO:0000313" key="1">
    <source>
        <dbReference type="EMBL" id="PIX72498.1"/>
    </source>
</evidence>
<proteinExistence type="predicted"/>
<organism evidence="1 2">
    <name type="scientific">Candidatus Roizmanbacteria bacterium CG_4_10_14_3_um_filter_33_21</name>
    <dbReference type="NCBI Taxonomy" id="1974830"/>
    <lineage>
        <taxon>Bacteria</taxon>
        <taxon>Candidatus Roizmaniibacteriota</taxon>
    </lineage>
</organism>
<gene>
    <name evidence="1" type="ORF">COZ39_02865</name>
</gene>
<sequence length="194" mass="23504">MKHGYSLKGVVSDWKGSIVAAVKEIPVKYFEGNLPHQRCLVHTQLQCQTFLTQRPKTDAGRNLLELVHLLNQVKNIHHRNILFLWLSRFEERFIPVIKERTYSEDKKSWWYTHKYLRRAFLILKNNWDHLFTYLDYPFLVKDTNRLEGLFSQLDNSLGRHRGLSRKNRANFLYWFFFLKRFPNTKLSDIRKHRI</sequence>
<protein>
    <recommendedName>
        <fullName evidence="3">Transposase</fullName>
    </recommendedName>
</protein>
<evidence type="ECO:0008006" key="3">
    <source>
        <dbReference type="Google" id="ProtNLM"/>
    </source>
</evidence>
<evidence type="ECO:0000313" key="2">
    <source>
        <dbReference type="Proteomes" id="UP000229708"/>
    </source>
</evidence>
<comment type="caution">
    <text evidence="1">The sequence shown here is derived from an EMBL/GenBank/DDBJ whole genome shotgun (WGS) entry which is preliminary data.</text>
</comment>